<keyword evidence="1" id="KW-0472">Membrane</keyword>
<dbReference type="AlphaFoldDB" id="A0A9P7YR37"/>
<proteinExistence type="predicted"/>
<comment type="caution">
    <text evidence="2">The sequence shown here is derived from an EMBL/GenBank/DDBJ whole genome shotgun (WGS) entry which is preliminary data.</text>
</comment>
<keyword evidence="3" id="KW-1185">Reference proteome</keyword>
<accession>A0A9P7YR37</accession>
<gene>
    <name evidence="2" type="ORF">BJ875DRAFT_437668</name>
</gene>
<organism evidence="2 3">
    <name type="scientific">Amylocarpus encephaloides</name>
    <dbReference type="NCBI Taxonomy" id="45428"/>
    <lineage>
        <taxon>Eukaryota</taxon>
        <taxon>Fungi</taxon>
        <taxon>Dikarya</taxon>
        <taxon>Ascomycota</taxon>
        <taxon>Pezizomycotina</taxon>
        <taxon>Leotiomycetes</taxon>
        <taxon>Helotiales</taxon>
        <taxon>Helotiales incertae sedis</taxon>
        <taxon>Amylocarpus</taxon>
    </lineage>
</organism>
<feature type="transmembrane region" description="Helical" evidence="1">
    <location>
        <begin position="12"/>
        <end position="29"/>
    </location>
</feature>
<protein>
    <submittedName>
        <fullName evidence="2">Uncharacterized protein</fullName>
    </submittedName>
</protein>
<dbReference type="EMBL" id="MU251373">
    <property type="protein sequence ID" value="KAG9238195.1"/>
    <property type="molecule type" value="Genomic_DNA"/>
</dbReference>
<keyword evidence="1" id="KW-1133">Transmembrane helix</keyword>
<reference evidence="2" key="1">
    <citation type="journal article" date="2021" name="IMA Fungus">
        <title>Genomic characterization of three marine fungi, including Emericellopsis atlantica sp. nov. with signatures of a generalist lifestyle and marine biomass degradation.</title>
        <authorList>
            <person name="Hagestad O.C."/>
            <person name="Hou L."/>
            <person name="Andersen J.H."/>
            <person name="Hansen E.H."/>
            <person name="Altermark B."/>
            <person name="Li C."/>
            <person name="Kuhnert E."/>
            <person name="Cox R.J."/>
            <person name="Crous P.W."/>
            <person name="Spatafora J.W."/>
            <person name="Lail K."/>
            <person name="Amirebrahimi M."/>
            <person name="Lipzen A."/>
            <person name="Pangilinan J."/>
            <person name="Andreopoulos W."/>
            <person name="Hayes R.D."/>
            <person name="Ng V."/>
            <person name="Grigoriev I.V."/>
            <person name="Jackson S.A."/>
            <person name="Sutton T.D.S."/>
            <person name="Dobson A.D.W."/>
            <person name="Rama T."/>
        </authorList>
    </citation>
    <scope>NUCLEOTIDE SEQUENCE</scope>
    <source>
        <strain evidence="2">TRa018bII</strain>
    </source>
</reference>
<sequence length="130" mass="15183">MLNVEKIDELFRLWDCITGTIIQGVLAFFRVRVFVSKMRGGYYYYWLVITTLFRGDERRRESAVGIYMRSANRIGSEDRSEGLCQIRNNKRHCRGVLYQLSHGRGRSDSPFAAELNIFFDAKGFTPTREN</sequence>
<evidence type="ECO:0000313" key="3">
    <source>
        <dbReference type="Proteomes" id="UP000824998"/>
    </source>
</evidence>
<evidence type="ECO:0000256" key="1">
    <source>
        <dbReference type="SAM" id="Phobius"/>
    </source>
</evidence>
<name>A0A9P7YR37_9HELO</name>
<evidence type="ECO:0000313" key="2">
    <source>
        <dbReference type="EMBL" id="KAG9238195.1"/>
    </source>
</evidence>
<keyword evidence="1" id="KW-0812">Transmembrane</keyword>
<dbReference type="Proteomes" id="UP000824998">
    <property type="component" value="Unassembled WGS sequence"/>
</dbReference>